<accession>A0ABQ3IN74</accession>
<reference evidence="2" key="1">
    <citation type="journal article" date="2019" name="Int. J. Syst. Evol. Microbiol.">
        <title>The Global Catalogue of Microorganisms (GCM) 10K type strain sequencing project: providing services to taxonomists for standard genome sequencing and annotation.</title>
        <authorList>
            <consortium name="The Broad Institute Genomics Platform"/>
            <consortium name="The Broad Institute Genome Sequencing Center for Infectious Disease"/>
            <person name="Wu L."/>
            <person name="Ma J."/>
        </authorList>
    </citation>
    <scope>NUCLEOTIDE SEQUENCE [LARGE SCALE GENOMIC DNA]</scope>
    <source>
        <strain evidence="2">KCTC 42443</strain>
    </source>
</reference>
<dbReference type="SUPFAM" id="SSF46565">
    <property type="entry name" value="Chaperone J-domain"/>
    <property type="match status" value="1"/>
</dbReference>
<gene>
    <name evidence="1" type="ORF">GCM10016455_05850</name>
</gene>
<proteinExistence type="predicted"/>
<dbReference type="EMBL" id="BNCH01000001">
    <property type="protein sequence ID" value="GHE88550.1"/>
    <property type="molecule type" value="Genomic_DNA"/>
</dbReference>
<organism evidence="1 2">
    <name type="scientific">Aliiroseovarius zhejiangensis</name>
    <dbReference type="NCBI Taxonomy" id="1632025"/>
    <lineage>
        <taxon>Bacteria</taxon>
        <taxon>Pseudomonadati</taxon>
        <taxon>Pseudomonadota</taxon>
        <taxon>Alphaproteobacteria</taxon>
        <taxon>Rhodobacterales</taxon>
        <taxon>Paracoccaceae</taxon>
        <taxon>Aliiroseovarius</taxon>
    </lineage>
</organism>
<evidence type="ECO:0000313" key="1">
    <source>
        <dbReference type="EMBL" id="GHE88550.1"/>
    </source>
</evidence>
<protein>
    <submittedName>
        <fullName evidence="1">Uncharacterized protein</fullName>
    </submittedName>
</protein>
<keyword evidence="2" id="KW-1185">Reference proteome</keyword>
<dbReference type="RefSeq" id="WP_191284968.1">
    <property type="nucleotide sequence ID" value="NZ_BNCH01000001.1"/>
</dbReference>
<evidence type="ECO:0000313" key="2">
    <source>
        <dbReference type="Proteomes" id="UP000609802"/>
    </source>
</evidence>
<name>A0ABQ3IN74_9RHOB</name>
<dbReference type="Proteomes" id="UP000609802">
    <property type="component" value="Unassembled WGS sequence"/>
</dbReference>
<comment type="caution">
    <text evidence="1">The sequence shown here is derived from an EMBL/GenBank/DDBJ whole genome shotgun (WGS) entry which is preliminary data.</text>
</comment>
<sequence>MTQAYPLQWPAHVSRTRPAARRYSRFDVTPDRARRELLREAELMGRHVVISTNIELRRDGEPYANRRAPEDPGVAVYFMRKKQQVCLACDKHPEVWENMRAIGKTLEAMRGIERWGTSELLDQAFKGFTALPPPDQMSPIVTPAPSNWWDVLGVSPDASWAVIKGAHRALVMEAGGGTVELNAAYDAARKEKGQ</sequence>
<dbReference type="InterPro" id="IPR036869">
    <property type="entry name" value="J_dom_sf"/>
</dbReference>